<dbReference type="Proteomes" id="UP000326091">
    <property type="component" value="Chromosome"/>
</dbReference>
<dbReference type="InterPro" id="IPR011250">
    <property type="entry name" value="OMP/PagP_B-barrel"/>
</dbReference>
<evidence type="ECO:0000259" key="2">
    <source>
        <dbReference type="Pfam" id="PF13568"/>
    </source>
</evidence>
<evidence type="ECO:0000313" key="3">
    <source>
        <dbReference type="EMBL" id="MCG4687806.1"/>
    </source>
</evidence>
<sequence length="260" mass="29548">MKIKNYILTLTALLFSLSIAAQSNRNRTLINAALHGWEYEIRAGFNIGGTLPQPFPEEIRSIDSYTPTLSVSIEGNMTKWLGVKQRWGIITGIRLENKGMRTKATVKNYGMEIIGSDGNRLKGNWTGGVRTKVQNSYLTMPVLAAYKLNPRFTLKAGTYFSYLTGKDFSGHVYEGYLRENNPTGDKINFRNGAIATYDFSDDLRRFQWGVQLGADWKAFKHLKVYADLNWGANEIFKKDFETISFDMYTVYLNVGFGYAF</sequence>
<evidence type="ECO:0000313" key="4">
    <source>
        <dbReference type="EMBL" id="NVB72525.1"/>
    </source>
</evidence>
<evidence type="ECO:0000313" key="9">
    <source>
        <dbReference type="Proteomes" id="UP000524321"/>
    </source>
</evidence>
<proteinExistence type="predicted"/>
<dbReference type="Proteomes" id="UP001200843">
    <property type="component" value="Unassembled WGS sequence"/>
</dbReference>
<feature type="signal peptide" evidence="1">
    <location>
        <begin position="1"/>
        <end position="20"/>
    </location>
</feature>
<reference evidence="6 8" key="2">
    <citation type="submission" date="2019-09" db="EMBL/GenBank/DDBJ databases">
        <title>Commensal-derived Metabolites Govern Vibrio cholerae Pathogenesis in Host.</title>
        <authorList>
            <person name="Yoon S.S."/>
            <person name="Yoon M.Y."/>
        </authorList>
    </citation>
    <scope>NUCLEOTIDE SEQUENCE [LARGE SCALE GENOMIC DNA]</scope>
    <source>
        <strain evidence="6 8">VIC01</strain>
    </source>
</reference>
<dbReference type="Proteomes" id="UP000186631">
    <property type="component" value="Unassembled WGS sequence"/>
</dbReference>
<name>A0A1Q6IXS6_PHOVU</name>
<evidence type="ECO:0000313" key="7">
    <source>
        <dbReference type="Proteomes" id="UP000186631"/>
    </source>
</evidence>
<feature type="chain" id="PRO_5043148849" evidence="1">
    <location>
        <begin position="21"/>
        <end position="260"/>
    </location>
</feature>
<dbReference type="Pfam" id="PF13568">
    <property type="entry name" value="OMP_b-brl_2"/>
    <property type="match status" value="1"/>
</dbReference>
<evidence type="ECO:0000313" key="5">
    <source>
        <dbReference type="EMBL" id="OKZ45619.1"/>
    </source>
</evidence>
<feature type="domain" description="Outer membrane protein beta-barrel" evidence="2">
    <location>
        <begin position="21"/>
        <end position="236"/>
    </location>
</feature>
<reference evidence="3" key="5">
    <citation type="submission" date="2022-01" db="EMBL/GenBank/DDBJ databases">
        <title>Collection of gut derived symbiotic bacterial strains cultured from healthy donors.</title>
        <authorList>
            <person name="Lin H."/>
            <person name="Kohout C."/>
            <person name="Waligurski E."/>
            <person name="Pamer E.G."/>
        </authorList>
    </citation>
    <scope>NUCLEOTIDE SEQUENCE</scope>
    <source>
        <strain evidence="3">DFI.6.72</strain>
    </source>
</reference>
<evidence type="ECO:0000313" key="6">
    <source>
        <dbReference type="EMBL" id="QEW35488.1"/>
    </source>
</evidence>
<gene>
    <name evidence="5" type="ORF">BHV80_12270</name>
    <name evidence="4" type="ORF">HUV05_03145</name>
    <name evidence="3" type="ORF">L0N01_04175</name>
    <name evidence="6" type="ORF">VIC01_00974</name>
</gene>
<reference evidence="4 9" key="3">
    <citation type="submission" date="2020-04" db="EMBL/GenBank/DDBJ databases">
        <authorList>
            <person name="Pieper L."/>
        </authorList>
    </citation>
    <scope>NUCLEOTIDE SEQUENCE [LARGE SCALE GENOMIC DNA]</scope>
    <source>
        <strain evidence="4 9">B33</strain>
    </source>
</reference>
<dbReference type="Proteomes" id="UP000524321">
    <property type="component" value="Unassembled WGS sequence"/>
</dbReference>
<accession>A0A1Q6IXS6</accession>
<dbReference type="EMBL" id="CP043529">
    <property type="protein sequence ID" value="QEW35488.1"/>
    <property type="molecule type" value="Genomic_DNA"/>
</dbReference>
<dbReference type="InterPro" id="IPR025665">
    <property type="entry name" value="Beta-barrel_OMP_2"/>
</dbReference>
<dbReference type="RefSeq" id="WP_165854378.1">
    <property type="nucleotide sequence ID" value="NZ_BAABYE010000001.1"/>
</dbReference>
<reference evidence="5 7" key="1">
    <citation type="journal article" date="2016" name="Nat. Biotechnol.">
        <title>Measurement of bacterial replication rates in microbial communities.</title>
        <authorList>
            <person name="Brown C.T."/>
            <person name="Olm M.R."/>
            <person name="Thomas B.C."/>
            <person name="Banfield J.F."/>
        </authorList>
    </citation>
    <scope>NUCLEOTIDE SEQUENCE [LARGE SCALE GENOMIC DNA]</scope>
    <source>
        <strain evidence="5">42_262</strain>
    </source>
</reference>
<evidence type="ECO:0000256" key="1">
    <source>
        <dbReference type="SAM" id="SignalP"/>
    </source>
</evidence>
<evidence type="ECO:0000313" key="8">
    <source>
        <dbReference type="Proteomes" id="UP000326091"/>
    </source>
</evidence>
<organism evidence="5 7">
    <name type="scientific">Phocaeicola vulgatus</name>
    <name type="common">Bacteroides vulgatus</name>
    <dbReference type="NCBI Taxonomy" id="821"/>
    <lineage>
        <taxon>Bacteria</taxon>
        <taxon>Pseudomonadati</taxon>
        <taxon>Bacteroidota</taxon>
        <taxon>Bacteroidia</taxon>
        <taxon>Bacteroidales</taxon>
        <taxon>Bacteroidaceae</taxon>
        <taxon>Phocaeicola</taxon>
    </lineage>
</organism>
<dbReference type="AlphaFoldDB" id="A0A1Q6IXS6"/>
<reference evidence="4 9" key="4">
    <citation type="submission" date="2020-07" db="EMBL/GenBank/DDBJ databases">
        <title>Bacterial metabolism rescues the inhibition of intestinal drug absorption by food and drug additives.</title>
        <authorList>
            <person name="Zou L."/>
            <person name="Spanogiannopoulos P."/>
            <person name="Chien H.-C."/>
            <person name="Pieper L.M."/>
            <person name="Cai W."/>
            <person name="Khuri N."/>
            <person name="Pottel J."/>
            <person name="Vora B."/>
            <person name="Ni Z."/>
            <person name="Tsakalozou E."/>
            <person name="Zhang W."/>
            <person name="Shoichet B.K."/>
            <person name="Giacomini K.M."/>
            <person name="Turnbaugh P.J."/>
        </authorList>
    </citation>
    <scope>NUCLEOTIDE SEQUENCE [LARGE SCALE GENOMIC DNA]</scope>
    <source>
        <strain evidence="4 9">B33</strain>
    </source>
</reference>
<dbReference type="EMBL" id="MNQV01000211">
    <property type="protein sequence ID" value="OKZ45619.1"/>
    <property type="molecule type" value="Genomic_DNA"/>
</dbReference>
<protein>
    <submittedName>
        <fullName evidence="3">PorT family protein</fullName>
    </submittedName>
</protein>
<dbReference type="EMBL" id="JAKNGO010000005">
    <property type="protein sequence ID" value="MCG4687806.1"/>
    <property type="molecule type" value="Genomic_DNA"/>
</dbReference>
<dbReference type="SUPFAM" id="SSF56925">
    <property type="entry name" value="OMPA-like"/>
    <property type="match status" value="1"/>
</dbReference>
<dbReference type="EMBL" id="JABWDJ010000007">
    <property type="protein sequence ID" value="NVB72525.1"/>
    <property type="molecule type" value="Genomic_DNA"/>
</dbReference>
<keyword evidence="1" id="KW-0732">Signal</keyword>